<dbReference type="GO" id="GO:0004181">
    <property type="term" value="F:metallocarboxypeptidase activity"/>
    <property type="evidence" value="ECO:0007669"/>
    <property type="project" value="InterPro"/>
</dbReference>
<dbReference type="EMBL" id="BDQK01000017">
    <property type="protein sequence ID" value="GBF82534.1"/>
    <property type="molecule type" value="Genomic_DNA"/>
</dbReference>
<comment type="caution">
    <text evidence="9">The sequence shown here is derived from an EMBL/GenBank/DDBJ whole genome shotgun (WGS) entry which is preliminary data.</text>
</comment>
<evidence type="ECO:0000256" key="5">
    <source>
        <dbReference type="ARBA" id="ARBA00022833"/>
    </source>
</evidence>
<evidence type="ECO:0000256" key="1">
    <source>
        <dbReference type="ARBA" id="ARBA00001947"/>
    </source>
</evidence>
<protein>
    <recommendedName>
        <fullName evidence="8">Peptidase M14 domain-containing protein</fullName>
    </recommendedName>
</protein>
<keyword evidence="3" id="KW-0645">Protease</keyword>
<accession>A0A401IMP2</accession>
<keyword evidence="4" id="KW-0378">Hydrolase</keyword>
<dbReference type="PANTHER" id="PTHR11705">
    <property type="entry name" value="PROTEASE FAMILY M14 CARBOXYPEPTIDASE A,B"/>
    <property type="match status" value="1"/>
</dbReference>
<evidence type="ECO:0000256" key="6">
    <source>
        <dbReference type="ARBA" id="ARBA00023049"/>
    </source>
</evidence>
<keyword evidence="6" id="KW-0482">Metalloprotease</keyword>
<dbReference type="InterPro" id="IPR000834">
    <property type="entry name" value="Peptidase_M14"/>
</dbReference>
<dbReference type="PANTHER" id="PTHR11705:SF143">
    <property type="entry name" value="SLL0236 PROTEIN"/>
    <property type="match status" value="1"/>
</dbReference>
<proteinExistence type="inferred from homology"/>
<name>A0A401IMP2_APHSA</name>
<feature type="domain" description="Peptidase M14" evidence="8">
    <location>
        <begin position="10"/>
        <end position="387"/>
    </location>
</feature>
<evidence type="ECO:0000256" key="3">
    <source>
        <dbReference type="ARBA" id="ARBA00022670"/>
    </source>
</evidence>
<dbReference type="GO" id="GO:0008270">
    <property type="term" value="F:zinc ion binding"/>
    <property type="evidence" value="ECO:0007669"/>
    <property type="project" value="InterPro"/>
</dbReference>
<dbReference type="SMART" id="SM00631">
    <property type="entry name" value="Zn_pept"/>
    <property type="match status" value="1"/>
</dbReference>
<dbReference type="GO" id="GO:0005615">
    <property type="term" value="C:extracellular space"/>
    <property type="evidence" value="ECO:0007669"/>
    <property type="project" value="TreeGrafter"/>
</dbReference>
<evidence type="ECO:0000313" key="9">
    <source>
        <dbReference type="EMBL" id="GBF82534.1"/>
    </source>
</evidence>
<evidence type="ECO:0000256" key="7">
    <source>
        <dbReference type="PROSITE-ProRule" id="PRU01379"/>
    </source>
</evidence>
<dbReference type="Pfam" id="PF00246">
    <property type="entry name" value="Peptidase_M14"/>
    <property type="match status" value="1"/>
</dbReference>
<reference evidence="10" key="1">
    <citation type="submission" date="2017-05" db="EMBL/GenBank/DDBJ databases">
        <title>Physiological properties and genetic analysis related to exopolysaccharide production of fresh-water unicellular cyanobacterium Aphanothece sacrum, Suizenji Nori, that has been cultured as a food source in Japan.</title>
        <authorList>
            <person name="Kanesaki Y."/>
            <person name="Yoshikawa S."/>
            <person name="Ohki K."/>
        </authorList>
    </citation>
    <scope>NUCLEOTIDE SEQUENCE [LARGE SCALE GENOMIC DNA]</scope>
    <source>
        <strain evidence="10">FPU1</strain>
    </source>
</reference>
<evidence type="ECO:0000313" key="10">
    <source>
        <dbReference type="Proteomes" id="UP000287247"/>
    </source>
</evidence>
<evidence type="ECO:0000256" key="4">
    <source>
        <dbReference type="ARBA" id="ARBA00022801"/>
    </source>
</evidence>
<dbReference type="PRINTS" id="PR00765">
    <property type="entry name" value="CRBOXYPTASEA"/>
</dbReference>
<dbReference type="Proteomes" id="UP000287247">
    <property type="component" value="Unassembled WGS sequence"/>
</dbReference>
<feature type="active site" description="Proton donor/acceptor" evidence="7">
    <location>
        <position position="341"/>
    </location>
</feature>
<dbReference type="RefSeq" id="WP_124973643.1">
    <property type="nucleotide sequence ID" value="NZ_BDQK01000017.1"/>
</dbReference>
<gene>
    <name evidence="9" type="ORF">AsFPU1_3964</name>
</gene>
<dbReference type="OrthoDB" id="9811296at2"/>
<sequence>MTVKPFDFSHYYTYRELLEYLHQMTDVYPQLIQLKIIGQSYAGKDIPIAILTNQNTGKYLEKPGYWIDANTHAGEVTGSAVACYILYYLLTQYQQDSMATRLLDHHTIYILPRIAIDGAEKYLTTPYRLRSSIRPYPYPDEQDGLHQEDINGDGLILQMRIKDDCGGWKISEQEPRLMVKREPEEFEGTYYTILPEGSILNYDGYEVKLATTFEGMDFNRNYPYLWSPEGQQQGAGDFPFSEPETRAEAEFWQENRNINGFISYHTYSAVILRPYSTHADEHFPVSDLDIYKLLGEKGTAITGYECISVYHDFRYHPKDVTYGVMDDYAYDHFGWFGFTIELWDAPTQAGVKKENYIDWGGKHPIEDDLKLFKWNDENEIKGFIDWQPFNHPQLGEVEIGGWNFKEMWQNAPEKYLPEICERQCKFALTHALMSPLLAISKATITHQGADIYHVVFELENRGFLPTYTSQKTLERKAVRLIEVILSLPEKVSLISGKLEQEIDHLEGRSNKAYNTFAKGTDYRRHLEWVIKGPVDSIIEITACSERAGTVRCSLNIKMI</sequence>
<evidence type="ECO:0000259" key="8">
    <source>
        <dbReference type="PROSITE" id="PS52035"/>
    </source>
</evidence>
<keyword evidence="10" id="KW-1185">Reference proteome</keyword>
<dbReference type="Gene3D" id="3.40.630.10">
    <property type="entry name" value="Zn peptidases"/>
    <property type="match status" value="1"/>
</dbReference>
<dbReference type="GO" id="GO:0006508">
    <property type="term" value="P:proteolysis"/>
    <property type="evidence" value="ECO:0007669"/>
    <property type="project" value="UniProtKB-KW"/>
</dbReference>
<evidence type="ECO:0000256" key="2">
    <source>
        <dbReference type="ARBA" id="ARBA00005988"/>
    </source>
</evidence>
<dbReference type="CDD" id="cd06905">
    <property type="entry name" value="M14-like"/>
    <property type="match status" value="1"/>
</dbReference>
<dbReference type="AlphaFoldDB" id="A0A401IMP2"/>
<organism evidence="9 10">
    <name type="scientific">Aphanothece sacrum FPU1</name>
    <dbReference type="NCBI Taxonomy" id="1920663"/>
    <lineage>
        <taxon>Bacteria</taxon>
        <taxon>Bacillati</taxon>
        <taxon>Cyanobacteriota</taxon>
        <taxon>Cyanophyceae</taxon>
        <taxon>Oscillatoriophycideae</taxon>
        <taxon>Chroococcales</taxon>
        <taxon>Aphanothecaceae</taxon>
        <taxon>Aphanothece</taxon>
    </lineage>
</organism>
<comment type="cofactor">
    <cofactor evidence="1">
        <name>Zn(2+)</name>
        <dbReference type="ChEBI" id="CHEBI:29105"/>
    </cofactor>
</comment>
<dbReference type="PROSITE" id="PS52035">
    <property type="entry name" value="PEPTIDASE_M14"/>
    <property type="match status" value="1"/>
</dbReference>
<comment type="similarity">
    <text evidence="2 7">Belongs to the peptidase M14 family.</text>
</comment>
<dbReference type="SUPFAM" id="SSF53187">
    <property type="entry name" value="Zn-dependent exopeptidases"/>
    <property type="match status" value="1"/>
</dbReference>
<keyword evidence="5" id="KW-0862">Zinc</keyword>